<organism evidence="2">
    <name type="scientific">Thermogemmatispora argillosa</name>
    <dbReference type="NCBI Taxonomy" id="2045280"/>
    <lineage>
        <taxon>Bacteria</taxon>
        <taxon>Bacillati</taxon>
        <taxon>Chloroflexota</taxon>
        <taxon>Ktedonobacteria</taxon>
        <taxon>Thermogemmatisporales</taxon>
        <taxon>Thermogemmatisporaceae</taxon>
        <taxon>Thermogemmatispora</taxon>
    </lineage>
</organism>
<sequence length="71" mass="8286">MDELQPQPVNTKQDLSWVREVLEPDQLVESKVPLGRRRLGPGLLVLLWVLRIYVLVMTVLIVYQVWQALHP</sequence>
<accession>A0A455T163</accession>
<reference evidence="2" key="1">
    <citation type="submission" date="2018-12" db="EMBL/GenBank/DDBJ databases">
        <title>Novel natural products biosynthetic potential of the class Ktedonobacteria.</title>
        <authorList>
            <person name="Zheng Y."/>
            <person name="Saitou A."/>
            <person name="Wang C.M."/>
            <person name="Toyoda A."/>
            <person name="Minakuchi Y."/>
            <person name="Sekiguchi Y."/>
            <person name="Ueda K."/>
            <person name="Takano H."/>
            <person name="Sakai Y."/>
            <person name="Yokota A."/>
            <person name="Yabe S."/>
        </authorList>
    </citation>
    <scope>NUCLEOTIDE SEQUENCE</scope>
    <source>
        <strain evidence="2">A3-2</strain>
    </source>
</reference>
<gene>
    <name evidence="2" type="ORF">KTA_03640</name>
</gene>
<proteinExistence type="predicted"/>
<keyword evidence="1" id="KW-0472">Membrane</keyword>
<dbReference type="AlphaFoldDB" id="A0A455T163"/>
<keyword evidence="1" id="KW-0812">Transmembrane</keyword>
<evidence type="ECO:0000256" key="1">
    <source>
        <dbReference type="SAM" id="Phobius"/>
    </source>
</evidence>
<dbReference type="EMBL" id="AP019377">
    <property type="protein sequence ID" value="BBH92165.1"/>
    <property type="molecule type" value="Genomic_DNA"/>
</dbReference>
<protein>
    <submittedName>
        <fullName evidence="2">Uncharacterized protein</fullName>
    </submittedName>
</protein>
<keyword evidence="1" id="KW-1133">Transmembrane helix</keyword>
<feature type="transmembrane region" description="Helical" evidence="1">
    <location>
        <begin position="43"/>
        <end position="66"/>
    </location>
</feature>
<evidence type="ECO:0000313" key="2">
    <source>
        <dbReference type="EMBL" id="BBH92165.1"/>
    </source>
</evidence>
<name>A0A455T163_9CHLR</name>